<evidence type="ECO:0000313" key="4">
    <source>
        <dbReference type="EMBL" id="MBR0576584.1"/>
    </source>
</evidence>
<evidence type="ECO:0000256" key="1">
    <source>
        <dbReference type="ARBA" id="ARBA00022679"/>
    </source>
</evidence>
<evidence type="ECO:0000259" key="3">
    <source>
        <dbReference type="PROSITE" id="PS51186"/>
    </source>
</evidence>
<comment type="caution">
    <text evidence="4">The sequence shown here is derived from an EMBL/GenBank/DDBJ whole genome shotgun (WGS) entry which is preliminary data.</text>
</comment>
<dbReference type="Proteomes" id="UP000675379">
    <property type="component" value="Unassembled WGS sequence"/>
</dbReference>
<keyword evidence="2" id="KW-0012">Acyltransferase</keyword>
<gene>
    <name evidence="4" type="ORF">KCG48_09565</name>
</gene>
<organism evidence="4 5">
    <name type="scientific">Proteiniclasticum sediminis</name>
    <dbReference type="NCBI Taxonomy" id="2804028"/>
    <lineage>
        <taxon>Bacteria</taxon>
        <taxon>Bacillati</taxon>
        <taxon>Bacillota</taxon>
        <taxon>Clostridia</taxon>
        <taxon>Eubacteriales</taxon>
        <taxon>Clostridiaceae</taxon>
        <taxon>Proteiniclasticum</taxon>
    </lineage>
</organism>
<dbReference type="InterPro" id="IPR050832">
    <property type="entry name" value="Bact_Acetyltransf"/>
</dbReference>
<accession>A0A941HQK1</accession>
<sequence length="295" mass="32834">MSIEAVTPKNLELFLTYCREHRQEIDDSNLYDEDLEVFLPNGENPAYLLRNPQGDVLGAAALLLDDYHRRGKESRFRILHAKTQDLGHYRQLLDALIPHGAGLSNFFIFAYKKDPAYLEILKALGFLPGSTHYFLVYHPLCAKPPVLPPGFAFRPFQPQEDNALWAEIRNLAFTTYPSLTPESIASLYEGSTYLPGGMQFLLEGETPVAVIRAGLDSFEEEPAVNIGPVAVLPSHQGRGLGKVLLRHILAFAREEGFTTAVLSVNGANDSAVKLYTHEGFREEAALIRCTLPLQP</sequence>
<proteinExistence type="predicted"/>
<keyword evidence="5" id="KW-1185">Reference proteome</keyword>
<dbReference type="PROSITE" id="PS51186">
    <property type="entry name" value="GNAT"/>
    <property type="match status" value="1"/>
</dbReference>
<dbReference type="EMBL" id="JAGSCS010000012">
    <property type="protein sequence ID" value="MBR0576584.1"/>
    <property type="molecule type" value="Genomic_DNA"/>
</dbReference>
<dbReference type="RefSeq" id="WP_211801686.1">
    <property type="nucleotide sequence ID" value="NZ_JAGSCS010000012.1"/>
</dbReference>
<dbReference type="CDD" id="cd04301">
    <property type="entry name" value="NAT_SF"/>
    <property type="match status" value="1"/>
</dbReference>
<dbReference type="SUPFAM" id="SSF55729">
    <property type="entry name" value="Acyl-CoA N-acyltransferases (Nat)"/>
    <property type="match status" value="1"/>
</dbReference>
<dbReference type="Pfam" id="PF00583">
    <property type="entry name" value="Acetyltransf_1"/>
    <property type="match status" value="1"/>
</dbReference>
<dbReference type="AlphaFoldDB" id="A0A941HQK1"/>
<evidence type="ECO:0000313" key="5">
    <source>
        <dbReference type="Proteomes" id="UP000675379"/>
    </source>
</evidence>
<feature type="domain" description="N-acetyltransferase" evidence="3">
    <location>
        <begin position="151"/>
        <end position="295"/>
    </location>
</feature>
<reference evidence="4" key="1">
    <citation type="submission" date="2021-04" db="EMBL/GenBank/DDBJ databases">
        <title>Proteiniclasticum sedimins sp. nov., an obligate anaerobic bacterium isolated from anaerobic sludge.</title>
        <authorList>
            <person name="Liu J."/>
        </authorList>
    </citation>
    <scope>NUCLEOTIDE SEQUENCE</scope>
    <source>
        <strain evidence="4">BAD-10</strain>
    </source>
</reference>
<protein>
    <submittedName>
        <fullName evidence="4">GNAT family N-acetyltransferase</fullName>
    </submittedName>
</protein>
<dbReference type="InterPro" id="IPR016181">
    <property type="entry name" value="Acyl_CoA_acyltransferase"/>
</dbReference>
<dbReference type="PANTHER" id="PTHR43877">
    <property type="entry name" value="AMINOALKYLPHOSPHONATE N-ACETYLTRANSFERASE-RELATED-RELATED"/>
    <property type="match status" value="1"/>
</dbReference>
<evidence type="ECO:0000256" key="2">
    <source>
        <dbReference type="ARBA" id="ARBA00023315"/>
    </source>
</evidence>
<dbReference type="GO" id="GO:0016747">
    <property type="term" value="F:acyltransferase activity, transferring groups other than amino-acyl groups"/>
    <property type="evidence" value="ECO:0007669"/>
    <property type="project" value="InterPro"/>
</dbReference>
<keyword evidence="1" id="KW-0808">Transferase</keyword>
<name>A0A941HQK1_9CLOT</name>
<dbReference type="Gene3D" id="3.40.630.30">
    <property type="match status" value="1"/>
</dbReference>
<dbReference type="PANTHER" id="PTHR43877:SF2">
    <property type="entry name" value="AMINOALKYLPHOSPHONATE N-ACETYLTRANSFERASE-RELATED"/>
    <property type="match status" value="1"/>
</dbReference>
<dbReference type="InterPro" id="IPR000182">
    <property type="entry name" value="GNAT_dom"/>
</dbReference>